<keyword evidence="1" id="KW-0472">Membrane</keyword>
<dbReference type="RefSeq" id="WP_155695568.1">
    <property type="nucleotide sequence ID" value="NZ_WOCD01000003.1"/>
</dbReference>
<evidence type="ECO:0000313" key="4">
    <source>
        <dbReference type="Proteomes" id="UP000439994"/>
    </source>
</evidence>
<keyword evidence="1" id="KW-1133">Transmembrane helix</keyword>
<protein>
    <recommendedName>
        <fullName evidence="2">GGDEF domain-containing protein</fullName>
    </recommendedName>
</protein>
<evidence type="ECO:0000313" key="3">
    <source>
        <dbReference type="EMBL" id="MUH72385.1"/>
    </source>
</evidence>
<dbReference type="AlphaFoldDB" id="A0A6N8F731"/>
<organism evidence="3 4">
    <name type="scientific">Psychrosphaera haliotis</name>
    <dbReference type="NCBI Taxonomy" id="555083"/>
    <lineage>
        <taxon>Bacteria</taxon>
        <taxon>Pseudomonadati</taxon>
        <taxon>Pseudomonadota</taxon>
        <taxon>Gammaproteobacteria</taxon>
        <taxon>Alteromonadales</taxon>
        <taxon>Pseudoalteromonadaceae</taxon>
        <taxon>Psychrosphaera</taxon>
    </lineage>
</organism>
<dbReference type="Proteomes" id="UP000439994">
    <property type="component" value="Unassembled WGS sequence"/>
</dbReference>
<dbReference type="EMBL" id="WOCD01000003">
    <property type="protein sequence ID" value="MUH72385.1"/>
    <property type="molecule type" value="Genomic_DNA"/>
</dbReference>
<dbReference type="PROSITE" id="PS50887">
    <property type="entry name" value="GGDEF"/>
    <property type="match status" value="1"/>
</dbReference>
<gene>
    <name evidence="3" type="ORF">GNP35_07765</name>
</gene>
<evidence type="ECO:0000259" key="2">
    <source>
        <dbReference type="PROSITE" id="PS50887"/>
    </source>
</evidence>
<feature type="domain" description="GGDEF" evidence="2">
    <location>
        <begin position="461"/>
        <end position="571"/>
    </location>
</feature>
<keyword evidence="4" id="KW-1185">Reference proteome</keyword>
<sequence length="571" mass="65391">MAQLVNLRLIKAHALYLSGKPAQSEQVLNLVITDIDKLAQPEQLQLTLRFYELKIDNAVSMLDYQEALSHFDNATALLDEWADKADNIDYLWVFWSLKKVSFYASLQDYELANRSLNTAIERANSSGLMPLIVWAKQAHIKLLIKQNDLFLAEQSFKRLVSYLQDNKLASSSLQTQIEWAQLNSQSLKYREADKRLESVYKSAQQVRNRYLQLQSLIALIKNQIIQQKLEYAEQLVKAADKVKGLTNALGRDKTEQLKTQNELYFVKAQIALLKDLPDVSLKYLSKIELELSAFNNYSSETGVGKLEALKAQRTAEVLMKDWPQVSKTTGLIEYLENRKKEGMQVQLQAYRDFKVRNQLEEQQNVLDEHQAMNVNLSNALVLLTEKLSNTRWLILLLVFGLVLFIYNAVLRRQASGRKPLAHLSLAVAERAIEQLMAQMNNVQTSTSNVPKHNQTEVNKLKVFTIIAMDFNGVSELNASLGIKATDDAISDKLERIKNLNKQYQILPINGHRYWLVANNYNLNQAQVLVTRIERELESTTPKLSARYELCDVNEPTEFRTILNQLESNLAK</sequence>
<evidence type="ECO:0000256" key="1">
    <source>
        <dbReference type="SAM" id="Phobius"/>
    </source>
</evidence>
<comment type="caution">
    <text evidence="3">The sequence shown here is derived from an EMBL/GenBank/DDBJ whole genome shotgun (WGS) entry which is preliminary data.</text>
</comment>
<dbReference type="InterPro" id="IPR000160">
    <property type="entry name" value="GGDEF_dom"/>
</dbReference>
<reference evidence="3 4" key="1">
    <citation type="submission" date="2019-11" db="EMBL/GenBank/DDBJ databases">
        <title>P. haliotis isolates from Z. marina roots.</title>
        <authorList>
            <person name="Cohen M."/>
            <person name="Jospin G."/>
            <person name="Eisen J.A."/>
            <person name="Coil D.A."/>
        </authorList>
    </citation>
    <scope>NUCLEOTIDE SEQUENCE [LARGE SCALE GENOMIC DNA]</scope>
    <source>
        <strain evidence="3 4">UCD-MCMsp1aY</strain>
    </source>
</reference>
<accession>A0A6N8F731</accession>
<name>A0A6N8F731_9GAMM</name>
<feature type="transmembrane region" description="Helical" evidence="1">
    <location>
        <begin position="392"/>
        <end position="410"/>
    </location>
</feature>
<keyword evidence="1" id="KW-0812">Transmembrane</keyword>
<proteinExistence type="predicted"/>